<organism evidence="1 2">
    <name type="scientific">Trichinella zimbabwensis</name>
    <dbReference type="NCBI Taxonomy" id="268475"/>
    <lineage>
        <taxon>Eukaryota</taxon>
        <taxon>Metazoa</taxon>
        <taxon>Ecdysozoa</taxon>
        <taxon>Nematoda</taxon>
        <taxon>Enoplea</taxon>
        <taxon>Dorylaimia</taxon>
        <taxon>Trichinellida</taxon>
        <taxon>Trichinellidae</taxon>
        <taxon>Trichinella</taxon>
    </lineage>
</organism>
<evidence type="ECO:0000313" key="1">
    <source>
        <dbReference type="EMBL" id="KRY61708.1"/>
    </source>
</evidence>
<sequence length="34" mass="4017">MLKSAYSPFRVILKSCISRSAFRVIFEGRRVRLE</sequence>
<reference evidence="1 2" key="1">
    <citation type="submission" date="2015-01" db="EMBL/GenBank/DDBJ databases">
        <title>Evolution of Trichinella species and genotypes.</title>
        <authorList>
            <person name="Korhonen P.K."/>
            <person name="Edoardo P."/>
            <person name="Giuseppe L.R."/>
            <person name="Gasser R.B."/>
        </authorList>
    </citation>
    <scope>NUCLEOTIDE SEQUENCE [LARGE SCALE GENOMIC DNA]</scope>
    <source>
        <strain evidence="1">ISS1029</strain>
    </source>
</reference>
<accession>A0A0V1DJE6</accession>
<proteinExistence type="predicted"/>
<keyword evidence="2" id="KW-1185">Reference proteome</keyword>
<gene>
    <name evidence="1" type="ORF">T11_1752</name>
</gene>
<dbReference type="AlphaFoldDB" id="A0A0V1DJE6"/>
<protein>
    <submittedName>
        <fullName evidence="1">Uncharacterized protein</fullName>
    </submittedName>
</protein>
<dbReference type="Proteomes" id="UP000055024">
    <property type="component" value="Unassembled WGS sequence"/>
</dbReference>
<name>A0A0V1DJE6_9BILA</name>
<dbReference type="EMBL" id="JYDP01010681">
    <property type="protein sequence ID" value="KRY61708.1"/>
    <property type="molecule type" value="Genomic_DNA"/>
</dbReference>
<evidence type="ECO:0000313" key="2">
    <source>
        <dbReference type="Proteomes" id="UP000055024"/>
    </source>
</evidence>
<comment type="caution">
    <text evidence="1">The sequence shown here is derived from an EMBL/GenBank/DDBJ whole genome shotgun (WGS) entry which is preliminary data.</text>
</comment>